<feature type="transmembrane region" description="Helical" evidence="1">
    <location>
        <begin position="255"/>
        <end position="276"/>
    </location>
</feature>
<evidence type="ECO:0000313" key="2">
    <source>
        <dbReference type="EMBL" id="EHY65963.1"/>
    </source>
</evidence>
<sequence>MDICENNEVIELSQYYHNDKVIALSEYGKILFTATKHHLYAWDDKEISLLAVFRVPTAENSSEKYQLEGLLTNKNDHRHDLDRFKLFMLEEERPPLYIFLPKGYYIINRLTISVHLQKRFIPYCHTKNGSFAVEEDNTLYFYGKKKIPLLKLPADDICTKLKCIGEELYAATEKGHILKISIHSAEDKAVEVPMCAPSTNKVIFNLEDHIVTSTLAFAGAECPILDFHLHPIIIAYFGRRLYSPLIECKEKEQILNFYCMHSLFIVFTPAGVLLLNESLHRLNRSRVHGEAISHMDRIFISQEVGTLNEIRISSL</sequence>
<organism evidence="2">
    <name type="scientific">Nematocida ausubeli (strain ATCC PRA-371 / ERTm2)</name>
    <name type="common">Nematode killer fungus</name>
    <dbReference type="NCBI Taxonomy" id="1913371"/>
    <lineage>
        <taxon>Eukaryota</taxon>
        <taxon>Fungi</taxon>
        <taxon>Fungi incertae sedis</taxon>
        <taxon>Microsporidia</taxon>
        <taxon>Nematocida</taxon>
    </lineage>
</organism>
<keyword evidence="1" id="KW-0472">Membrane</keyword>
<reference evidence="2" key="1">
    <citation type="submission" date="2011-03" db="EMBL/GenBank/DDBJ databases">
        <title>The Genome Sequence of Nematocida sp1 strain ERTm2.</title>
        <authorList>
            <consortium name="The Broad Institute Genome Sequencing Platform"/>
            <consortium name="The Broad Institute Genome Sequencing Center for Infectious Disease"/>
            <person name="Cuomo C."/>
            <person name="Troemel E."/>
            <person name="Young S.K."/>
            <person name="Zeng Q."/>
            <person name="Gargeya S."/>
            <person name="Fitzgerald M."/>
            <person name="Haas B."/>
            <person name="Abouelleil A."/>
            <person name="Alvarado L."/>
            <person name="Arachchi H.M."/>
            <person name="Berlin A."/>
            <person name="Brown A."/>
            <person name="Chapman S.B."/>
            <person name="Chen Z."/>
            <person name="Dunbar C."/>
            <person name="Freedman E."/>
            <person name="Gearin G."/>
            <person name="Gellesch M."/>
            <person name="Goldberg J."/>
            <person name="Griggs A."/>
            <person name="Gujja S."/>
            <person name="Heilman E.R."/>
            <person name="Heiman D."/>
            <person name="Howarth C."/>
            <person name="Larson L."/>
            <person name="Lui A."/>
            <person name="MacDonald P.J.P."/>
            <person name="Mehta T."/>
            <person name="Montmayeur A."/>
            <person name="Murphy C."/>
            <person name="Neiman D."/>
            <person name="Pearson M."/>
            <person name="Priest M."/>
            <person name="Roberts A."/>
            <person name="Saif S."/>
            <person name="Shea T."/>
            <person name="Shenoy N."/>
            <person name="Sisk P."/>
            <person name="Stolte C."/>
            <person name="Sykes S."/>
            <person name="White J."/>
            <person name="Yandava C."/>
            <person name="Wortman J."/>
            <person name="Nusbaum C."/>
            <person name="Birren B."/>
        </authorList>
    </citation>
    <scope>NUCLEOTIDE SEQUENCE</scope>
    <source>
        <strain evidence="2">ERTm2</strain>
    </source>
</reference>
<dbReference type="EMBL" id="JH604634">
    <property type="protein sequence ID" value="EHY65963.1"/>
    <property type="molecule type" value="Genomic_DNA"/>
</dbReference>
<dbReference type="AlphaFoldDB" id="H8ZAR0"/>
<protein>
    <submittedName>
        <fullName evidence="2">Uncharacterized protein</fullName>
    </submittedName>
</protein>
<proteinExistence type="predicted"/>
<keyword evidence="1" id="KW-0812">Transmembrane</keyword>
<keyword evidence="1" id="KW-1133">Transmembrane helix</keyword>
<name>H8ZAR0_NEMA1</name>
<dbReference type="HOGENOM" id="CLU_806736_0_0_1"/>
<accession>H8ZAR0</accession>
<evidence type="ECO:0000256" key="1">
    <source>
        <dbReference type="SAM" id="Phobius"/>
    </source>
</evidence>
<gene>
    <name evidence="2" type="ORF">NERG_00659</name>
</gene>
<dbReference type="Proteomes" id="UP000005622">
    <property type="component" value="Unassembled WGS sequence"/>
</dbReference>